<dbReference type="Pfam" id="PF00593">
    <property type="entry name" value="TonB_dep_Rec_b-barrel"/>
    <property type="match status" value="1"/>
</dbReference>
<keyword evidence="3 9" id="KW-1134">Transmembrane beta strand</keyword>
<dbReference type="PROSITE" id="PS52016">
    <property type="entry name" value="TONB_DEPENDENT_REC_3"/>
    <property type="match status" value="1"/>
</dbReference>
<evidence type="ECO:0000256" key="3">
    <source>
        <dbReference type="ARBA" id="ARBA00022452"/>
    </source>
</evidence>
<evidence type="ECO:0000256" key="2">
    <source>
        <dbReference type="ARBA" id="ARBA00022448"/>
    </source>
</evidence>
<dbReference type="PROSITE" id="PS01156">
    <property type="entry name" value="TONB_DEPENDENT_REC_2"/>
    <property type="match status" value="1"/>
</dbReference>
<evidence type="ECO:0000313" key="15">
    <source>
        <dbReference type="Proteomes" id="UP000263833"/>
    </source>
</evidence>
<keyword evidence="5" id="KW-0732">Signal</keyword>
<evidence type="ECO:0000259" key="13">
    <source>
        <dbReference type="Pfam" id="PF07715"/>
    </source>
</evidence>
<dbReference type="InterPro" id="IPR000531">
    <property type="entry name" value="Beta-barrel_TonB"/>
</dbReference>
<organism evidence="14 15">
    <name type="scientific">Sphingorhabdus pulchriflava</name>
    <dbReference type="NCBI Taxonomy" id="2292257"/>
    <lineage>
        <taxon>Bacteria</taxon>
        <taxon>Pseudomonadati</taxon>
        <taxon>Pseudomonadota</taxon>
        <taxon>Alphaproteobacteria</taxon>
        <taxon>Sphingomonadales</taxon>
        <taxon>Sphingomonadaceae</taxon>
        <taxon>Sphingorhabdus</taxon>
    </lineage>
</organism>
<dbReference type="SUPFAM" id="SSF56935">
    <property type="entry name" value="Porins"/>
    <property type="match status" value="1"/>
</dbReference>
<gene>
    <name evidence="14" type="ORF">DXH95_05575</name>
</gene>
<evidence type="ECO:0000256" key="4">
    <source>
        <dbReference type="ARBA" id="ARBA00022692"/>
    </source>
</evidence>
<feature type="short sequence motif" description="TonB C-terminal box" evidence="10">
    <location>
        <begin position="1064"/>
        <end position="1081"/>
    </location>
</feature>
<protein>
    <submittedName>
        <fullName evidence="14">TonB-dependent receptor</fullName>
    </submittedName>
</protein>
<dbReference type="Gene3D" id="2.170.130.10">
    <property type="entry name" value="TonB-dependent receptor, plug domain"/>
    <property type="match status" value="1"/>
</dbReference>
<evidence type="ECO:0000256" key="7">
    <source>
        <dbReference type="ARBA" id="ARBA00023136"/>
    </source>
</evidence>
<dbReference type="AlphaFoldDB" id="A0A371BGZ1"/>
<dbReference type="Pfam" id="PF07715">
    <property type="entry name" value="Plug"/>
    <property type="match status" value="1"/>
</dbReference>
<keyword evidence="2 9" id="KW-0813">Transport</keyword>
<reference evidence="15" key="1">
    <citation type="submission" date="2018-08" db="EMBL/GenBank/DDBJ databases">
        <authorList>
            <person name="Kim S.-J."/>
            <person name="Jung G.-Y."/>
        </authorList>
    </citation>
    <scope>NUCLEOTIDE SEQUENCE [LARGE SCALE GENOMIC DNA]</scope>
    <source>
        <strain evidence="15">GY_G</strain>
    </source>
</reference>
<evidence type="ECO:0000256" key="5">
    <source>
        <dbReference type="ARBA" id="ARBA00022729"/>
    </source>
</evidence>
<keyword evidence="14" id="KW-0675">Receptor</keyword>
<dbReference type="InterPro" id="IPR037066">
    <property type="entry name" value="Plug_dom_sf"/>
</dbReference>
<name>A0A371BGZ1_9SPHN</name>
<comment type="subcellular location">
    <subcellularLocation>
        <location evidence="1 9">Cell outer membrane</location>
        <topology evidence="1 9">Multi-pass membrane protein</topology>
    </subcellularLocation>
</comment>
<proteinExistence type="inferred from homology"/>
<keyword evidence="6 11" id="KW-0798">TonB box</keyword>
<accession>A0A371BGZ1</accession>
<dbReference type="EMBL" id="QRGP01000001">
    <property type="protein sequence ID" value="RDV06865.1"/>
    <property type="molecule type" value="Genomic_DNA"/>
</dbReference>
<dbReference type="InterPro" id="IPR039426">
    <property type="entry name" value="TonB-dep_rcpt-like"/>
</dbReference>
<dbReference type="InterPro" id="IPR036942">
    <property type="entry name" value="Beta-barrel_TonB_sf"/>
</dbReference>
<dbReference type="GO" id="GO:0009279">
    <property type="term" value="C:cell outer membrane"/>
    <property type="evidence" value="ECO:0007669"/>
    <property type="project" value="UniProtKB-SubCell"/>
</dbReference>
<dbReference type="PANTHER" id="PTHR47234">
    <property type="match status" value="1"/>
</dbReference>
<evidence type="ECO:0000256" key="1">
    <source>
        <dbReference type="ARBA" id="ARBA00004571"/>
    </source>
</evidence>
<dbReference type="Proteomes" id="UP000263833">
    <property type="component" value="Unassembled WGS sequence"/>
</dbReference>
<comment type="caution">
    <text evidence="14">The sequence shown here is derived from an EMBL/GenBank/DDBJ whole genome shotgun (WGS) entry which is preliminary data.</text>
</comment>
<evidence type="ECO:0000256" key="9">
    <source>
        <dbReference type="PROSITE-ProRule" id="PRU01360"/>
    </source>
</evidence>
<evidence type="ECO:0000313" key="14">
    <source>
        <dbReference type="EMBL" id="RDV06865.1"/>
    </source>
</evidence>
<evidence type="ECO:0000259" key="12">
    <source>
        <dbReference type="Pfam" id="PF00593"/>
    </source>
</evidence>
<evidence type="ECO:0000256" key="8">
    <source>
        <dbReference type="ARBA" id="ARBA00023237"/>
    </source>
</evidence>
<sequence>MPLHPAFRCAYRGRLIHNEFSTGELFMKKTRLMVTGSIVGLAMLSVQPAFAQSASPDAQADEDEEEVAEEDNAPILVTGSRISRPTLESPVPVTSVTAEELLSGGNLSVGDALNDLPSLRSTFSQSNSTRFIGTAGLNILDLRGLGTARTLTLVNGRRHVTVSPGDYTVDVNTIPSELIERIDVVTGGNSAIYGSDAIAGVVNFVLKKDFDGLRLTGQGGVSSRGDRGSYFGALTWGKNFADGRGNIAIAAEYSKSEPIKFTGRDYLTGAFSGRKQFNITEITSGEFPYGDGIFDNAFFTNIRNNNISDGGLVTGLCNAVAVLGNPLRCSPGSTAAASAGTSYVFDEGGNLIVNPITRDLRLIGSGNAVGGLGSTLSNYGDLIPEIERKSINLLAHFDVSDGFRPFLEAKYVDLNVFSETSPSFVQGGFLGTVSCSNPFVTAQNLAVLQGAGRCALPTSTFALNRNNVDLGIRSEDNKRETWRIVVGAEGTFNDDWKYEVALNYGKLDGRTVSLNNLQLFNADGSFGPYLNAFDAVLAPVGFSGTNFVNNAAGQRVICRVNAVTNVDSSCVPLNLLGNGRNDPRAIDYVMTDSFYGQKASQFVASAFVGGDFSELFELPGGPIAFALGAEYREEKGSISVDELTSSDATFLTALQPIKYPKLTVKEAFAELNIPLLRDMPFAQLLEFGAAARISDYNNAAGSTKAYNFTGIWAPIEDIKFRAAYSRSVRVPTQSALFDPLGQNFATIADPCDILNIGLGANRAANCAAAGVPVGFVNTPARSATLSIEQGGNPLLEEEKSDSYTVGVVIEPSFAPGFSITVDYYDIKVQNLIAFPTANLILNACYDSASIVGNPYCAQVNRLPGGLFDDPAVTVFPANFAKFTTKGLDVDLAYNHSFDNGDRLTYRVIGSWLRDRSQYTDPADPRFRNRLHGELGDPIWELGSSFSYKHKDLTLRYEFRYIGPQAVGTWESQHAMVNPCPANGLTGFAAGNAAGQPTTCTPFELALLGPLNADQFPEKYYKAQHFHDLRLNWEVNDKVSFYTGVDNVFDRKPPRGLLGTGAGSGIFDATGRYFYAGVRADF</sequence>
<keyword evidence="7 9" id="KW-0472">Membrane</keyword>
<evidence type="ECO:0000256" key="10">
    <source>
        <dbReference type="PROSITE-ProRule" id="PRU10144"/>
    </source>
</evidence>
<dbReference type="Gene3D" id="2.40.170.20">
    <property type="entry name" value="TonB-dependent receptor, beta-barrel domain"/>
    <property type="match status" value="1"/>
</dbReference>
<comment type="similarity">
    <text evidence="9 11">Belongs to the TonB-dependent receptor family.</text>
</comment>
<evidence type="ECO:0000256" key="6">
    <source>
        <dbReference type="ARBA" id="ARBA00023077"/>
    </source>
</evidence>
<feature type="domain" description="TonB-dependent receptor plug" evidence="13">
    <location>
        <begin position="87"/>
        <end position="201"/>
    </location>
</feature>
<feature type="domain" description="TonB-dependent receptor-like beta-barrel" evidence="12">
    <location>
        <begin position="471"/>
        <end position="1047"/>
    </location>
</feature>
<evidence type="ECO:0000256" key="11">
    <source>
        <dbReference type="RuleBase" id="RU003357"/>
    </source>
</evidence>
<keyword evidence="4 9" id="KW-0812">Transmembrane</keyword>
<dbReference type="InterPro" id="IPR012910">
    <property type="entry name" value="Plug_dom"/>
</dbReference>
<dbReference type="PANTHER" id="PTHR47234:SF2">
    <property type="entry name" value="TONB-DEPENDENT RECEPTOR"/>
    <property type="match status" value="1"/>
</dbReference>
<dbReference type="OrthoDB" id="7051241at2"/>
<keyword evidence="8 9" id="KW-0998">Cell outer membrane</keyword>
<keyword evidence="15" id="KW-1185">Reference proteome</keyword>
<dbReference type="InterPro" id="IPR010917">
    <property type="entry name" value="TonB_rcpt_CS"/>
</dbReference>